<comment type="function">
    <text evidence="10">Involved in neurogenesis. Interacts with other neurogenic proteins in the specification of the neuroblast versus epidermoblast cell fate.</text>
</comment>
<evidence type="ECO:0000256" key="13">
    <source>
        <dbReference type="SAM" id="MobiDB-lite"/>
    </source>
</evidence>
<evidence type="ECO:0000259" key="14">
    <source>
        <dbReference type="PROSITE" id="PS50089"/>
    </source>
</evidence>
<dbReference type="GO" id="GO:0003677">
    <property type="term" value="F:DNA binding"/>
    <property type="evidence" value="ECO:0007669"/>
    <property type="project" value="UniProtKB-KW"/>
</dbReference>
<comment type="subcellular location">
    <subcellularLocation>
        <location evidence="1">Nucleus</location>
    </subcellularLocation>
</comment>
<feature type="region of interest" description="Disordered" evidence="13">
    <location>
        <begin position="491"/>
        <end position="511"/>
    </location>
</feature>
<dbReference type="InterPro" id="IPR006573">
    <property type="entry name" value="NHR_dom"/>
</dbReference>
<evidence type="ECO:0000259" key="15">
    <source>
        <dbReference type="PROSITE" id="PS51065"/>
    </source>
</evidence>
<evidence type="ECO:0000256" key="12">
    <source>
        <dbReference type="PROSITE-ProRule" id="PRU00175"/>
    </source>
</evidence>
<evidence type="ECO:0000256" key="9">
    <source>
        <dbReference type="ARBA" id="ARBA00023242"/>
    </source>
</evidence>
<keyword evidence="6" id="KW-0862">Zinc</keyword>
<proteinExistence type="predicted"/>
<reference evidence="16 17" key="1">
    <citation type="submission" date="2015-04" db="EMBL/GenBank/DDBJ databases">
        <authorList>
            <person name="Syromyatnikov M.Y."/>
            <person name="Popov V.N."/>
        </authorList>
    </citation>
    <scope>NUCLEOTIDE SEQUENCE [LARGE SCALE GENOMIC DNA]</scope>
</reference>
<evidence type="ECO:0000256" key="8">
    <source>
        <dbReference type="ARBA" id="ARBA00023125"/>
    </source>
</evidence>
<protein>
    <recommendedName>
        <fullName evidence="11">Protein neuralized</fullName>
    </recommendedName>
</protein>
<dbReference type="GO" id="GO:0005634">
    <property type="term" value="C:nucleus"/>
    <property type="evidence" value="ECO:0007669"/>
    <property type="project" value="UniProtKB-SubCell"/>
</dbReference>
<dbReference type="EMBL" id="CVRI01000054">
    <property type="protein sequence ID" value="CRL00620.1"/>
    <property type="molecule type" value="Genomic_DNA"/>
</dbReference>
<dbReference type="FunFam" id="3.30.40.10:FF:000441">
    <property type="entry name" value="Neuralized, isoform B"/>
    <property type="match status" value="1"/>
</dbReference>
<name>A0A1J1IM30_9DIPT</name>
<dbReference type="OrthoDB" id="6078042at2759"/>
<gene>
    <name evidence="16" type="primary">putative Protein neuralized</name>
    <name evidence="16" type="ORF">CLUMA_CG013880</name>
</gene>
<dbReference type="PANTHER" id="PTHR12429">
    <property type="entry name" value="NEURALIZED"/>
    <property type="match status" value="1"/>
</dbReference>
<keyword evidence="9" id="KW-0539">Nucleus</keyword>
<dbReference type="GO" id="GO:0007399">
    <property type="term" value="P:nervous system development"/>
    <property type="evidence" value="ECO:0007669"/>
    <property type="project" value="UniProtKB-KW"/>
</dbReference>
<evidence type="ECO:0000256" key="4">
    <source>
        <dbReference type="ARBA" id="ARBA00022737"/>
    </source>
</evidence>
<evidence type="ECO:0000256" key="1">
    <source>
        <dbReference type="ARBA" id="ARBA00004123"/>
    </source>
</evidence>
<dbReference type="PANTHER" id="PTHR12429:SF6">
    <property type="entry name" value="PROTEIN NEURALIZED"/>
    <property type="match status" value="1"/>
</dbReference>
<keyword evidence="17" id="KW-1185">Reference proteome</keyword>
<feature type="domain" description="NHR" evidence="15">
    <location>
        <begin position="30"/>
        <end position="184"/>
    </location>
</feature>
<dbReference type="STRING" id="568069.A0A1J1IM30"/>
<feature type="domain" description="NHR" evidence="15">
    <location>
        <begin position="253"/>
        <end position="410"/>
    </location>
</feature>
<dbReference type="CDD" id="cd16647">
    <property type="entry name" value="mRING-HC-C3HC5_NEU1"/>
    <property type="match status" value="1"/>
</dbReference>
<dbReference type="InterPro" id="IPR043136">
    <property type="entry name" value="B30.2/SPRY_sf"/>
</dbReference>
<dbReference type="Pfam" id="PF13920">
    <property type="entry name" value="zf-C3HC4_3"/>
    <property type="match status" value="1"/>
</dbReference>
<dbReference type="GO" id="GO:0061630">
    <property type="term" value="F:ubiquitin protein ligase activity"/>
    <property type="evidence" value="ECO:0007669"/>
    <property type="project" value="TreeGrafter"/>
</dbReference>
<evidence type="ECO:0000313" key="16">
    <source>
        <dbReference type="EMBL" id="CRL00620.1"/>
    </source>
</evidence>
<dbReference type="Gene3D" id="2.60.120.920">
    <property type="match status" value="2"/>
</dbReference>
<keyword evidence="3" id="KW-0479">Metal-binding</keyword>
<evidence type="ECO:0000256" key="10">
    <source>
        <dbReference type="ARBA" id="ARBA00058903"/>
    </source>
</evidence>
<keyword evidence="8" id="KW-0238">DNA-binding</keyword>
<accession>A0A1J1IM30</accession>
<keyword evidence="2" id="KW-0217">Developmental protein</keyword>
<dbReference type="AlphaFoldDB" id="A0A1J1IM30"/>
<evidence type="ECO:0000256" key="6">
    <source>
        <dbReference type="ARBA" id="ARBA00022833"/>
    </source>
</evidence>
<evidence type="ECO:0000256" key="2">
    <source>
        <dbReference type="ARBA" id="ARBA00022473"/>
    </source>
</evidence>
<evidence type="ECO:0000256" key="5">
    <source>
        <dbReference type="ARBA" id="ARBA00022771"/>
    </source>
</evidence>
<keyword evidence="5 12" id="KW-0863">Zinc-finger</keyword>
<keyword evidence="4" id="KW-0677">Repeat</keyword>
<dbReference type="PROSITE" id="PS51065">
    <property type="entry name" value="NHR"/>
    <property type="match status" value="2"/>
</dbReference>
<evidence type="ECO:0000313" key="17">
    <source>
        <dbReference type="Proteomes" id="UP000183832"/>
    </source>
</evidence>
<dbReference type="Gene3D" id="3.30.40.10">
    <property type="entry name" value="Zinc/RING finger domain, C3HC4 (zinc finger)"/>
    <property type="match status" value="1"/>
</dbReference>
<feature type="domain" description="RING-type" evidence="14">
    <location>
        <begin position="559"/>
        <end position="601"/>
    </location>
</feature>
<dbReference type="InterPro" id="IPR013083">
    <property type="entry name" value="Znf_RING/FYVE/PHD"/>
</dbReference>
<evidence type="ECO:0000256" key="7">
    <source>
        <dbReference type="ARBA" id="ARBA00022902"/>
    </source>
</evidence>
<dbReference type="GO" id="GO:0008270">
    <property type="term" value="F:zinc ion binding"/>
    <property type="evidence" value="ECO:0007669"/>
    <property type="project" value="UniProtKB-KW"/>
</dbReference>
<evidence type="ECO:0000256" key="11">
    <source>
        <dbReference type="ARBA" id="ARBA00068495"/>
    </source>
</evidence>
<dbReference type="Pfam" id="PF07177">
    <property type="entry name" value="Neuralized"/>
    <property type="match status" value="2"/>
</dbReference>
<dbReference type="Proteomes" id="UP000183832">
    <property type="component" value="Unassembled WGS sequence"/>
</dbReference>
<dbReference type="SMART" id="SM00588">
    <property type="entry name" value="NEUZ"/>
    <property type="match status" value="2"/>
</dbReference>
<dbReference type="InterPro" id="IPR001841">
    <property type="entry name" value="Znf_RING"/>
</dbReference>
<organism evidence="16 17">
    <name type="scientific">Clunio marinus</name>
    <dbReference type="NCBI Taxonomy" id="568069"/>
    <lineage>
        <taxon>Eukaryota</taxon>
        <taxon>Metazoa</taxon>
        <taxon>Ecdysozoa</taxon>
        <taxon>Arthropoda</taxon>
        <taxon>Hexapoda</taxon>
        <taxon>Insecta</taxon>
        <taxon>Pterygota</taxon>
        <taxon>Neoptera</taxon>
        <taxon>Endopterygota</taxon>
        <taxon>Diptera</taxon>
        <taxon>Nematocera</taxon>
        <taxon>Chironomoidea</taxon>
        <taxon>Chironomidae</taxon>
        <taxon>Clunio</taxon>
    </lineage>
</organism>
<dbReference type="SMART" id="SM00184">
    <property type="entry name" value="RING"/>
    <property type="match status" value="1"/>
</dbReference>
<dbReference type="SUPFAM" id="SSF57850">
    <property type="entry name" value="RING/U-box"/>
    <property type="match status" value="1"/>
</dbReference>
<dbReference type="PROSITE" id="PS50089">
    <property type="entry name" value="ZF_RING_2"/>
    <property type="match status" value="1"/>
</dbReference>
<dbReference type="InterPro" id="IPR037962">
    <property type="entry name" value="Neuralized"/>
</dbReference>
<sequence length="613" mass="68161">MINDYILLFFFHFPAPRSHTSCPSPNNLPPLQFHNVHGDNIRISRDGKIARRYESFCKGITFSARPVKVQERVCVRFAEISNNWSGVIRFGFTCMDPTSLEGTLPKYACPDLTNKPGFWGKALHERFCQRDNVLFYYVSSSGEVHYGINGEEKGLFITDVDTRGPLWAMIDIYGNSTACEFLDSRTYMCNNNMNVQQPNRQLMPLPSIPTQDIYDINERIQNVNLSVEAVNRRQTIHSSNNLLNQNVINGYQPMQLHPLIGRNVVLTQDRTIATRVDNEFCQGYVFTQRPIKYGEQFIIQILKNDSLYGGSLALGLTSCNPNSLISSDLPDDADVLLDRPEYWVVSKDIGQIVQLSRGDEIKFSVLMSGEVQISRNDNAPITLMYVDQSLQLWAFFDVYGSTQGIRVLSKHAQMPPAYQQPPQPLSIQKALNASVPLNHRVMPAQAQVPNEANLSSRSVGTTTSIISGTPNGDIQVQSSGTVLVVNLPPAPPAPVKSSSSQPTMIRGRSATRVSESSTSLYAAVPCKKQQNAPFVDAHGTVYGTVSNYGPNDPSNGVDCTICYENPIDSVLYMCGHMCMCYDCAMKHWRGGINGGACPLCRAPIRDVIRTYKS</sequence>
<keyword evidence="7" id="KW-0524">Neurogenesis</keyword>
<dbReference type="FunFam" id="2.60.120.920:FF:000005">
    <property type="entry name" value="Putative E3 ubiquitin-protein ligase NEURL1B"/>
    <property type="match status" value="2"/>
</dbReference>
<evidence type="ECO:0000256" key="3">
    <source>
        <dbReference type="ARBA" id="ARBA00022723"/>
    </source>
</evidence>